<dbReference type="SMART" id="SM00304">
    <property type="entry name" value="HAMP"/>
    <property type="match status" value="1"/>
</dbReference>
<reference evidence="10" key="1">
    <citation type="journal article" date="2014" name="Int. J. Syst. Evol. Microbiol.">
        <title>Complete genome sequence of Corynebacterium casei LMG S-19264T (=DSM 44701T), isolated from a smear-ripened cheese.</title>
        <authorList>
            <consortium name="US DOE Joint Genome Institute (JGI-PGF)"/>
            <person name="Walter F."/>
            <person name="Albersmeier A."/>
            <person name="Kalinowski J."/>
            <person name="Ruckert C."/>
        </authorList>
    </citation>
    <scope>NUCLEOTIDE SEQUENCE</scope>
    <source>
        <strain evidence="10">CGMCC 1.15371</strain>
    </source>
</reference>
<evidence type="ECO:0000259" key="8">
    <source>
        <dbReference type="PROSITE" id="PS50111"/>
    </source>
</evidence>
<proteinExistence type="inferred from homology"/>
<dbReference type="PROSITE" id="PS50111">
    <property type="entry name" value="CHEMOTAXIS_TRANSDUC_2"/>
    <property type="match status" value="1"/>
</dbReference>
<accession>A0A8J2YJ10</accession>
<evidence type="ECO:0000259" key="9">
    <source>
        <dbReference type="PROSITE" id="PS50885"/>
    </source>
</evidence>
<comment type="similarity">
    <text evidence="5">Belongs to the methyl-accepting chemotaxis (MCP) protein family.</text>
</comment>
<organism evidence="10 11">
    <name type="scientific">Pullulanibacillus camelliae</name>
    <dbReference type="NCBI Taxonomy" id="1707096"/>
    <lineage>
        <taxon>Bacteria</taxon>
        <taxon>Bacillati</taxon>
        <taxon>Bacillota</taxon>
        <taxon>Bacilli</taxon>
        <taxon>Bacillales</taxon>
        <taxon>Sporolactobacillaceae</taxon>
        <taxon>Pullulanibacillus</taxon>
    </lineage>
</organism>
<dbReference type="PROSITE" id="PS50885">
    <property type="entry name" value="HAMP"/>
    <property type="match status" value="1"/>
</dbReference>
<feature type="transmembrane region" description="Helical" evidence="7">
    <location>
        <begin position="12"/>
        <end position="34"/>
    </location>
</feature>
<dbReference type="SMART" id="SM00283">
    <property type="entry name" value="MA"/>
    <property type="match status" value="1"/>
</dbReference>
<dbReference type="Gene3D" id="1.10.287.950">
    <property type="entry name" value="Methyl-accepting chemotaxis protein"/>
    <property type="match status" value="1"/>
</dbReference>
<evidence type="ECO:0000256" key="5">
    <source>
        <dbReference type="ARBA" id="ARBA00029447"/>
    </source>
</evidence>
<dbReference type="RefSeq" id="WP_188695097.1">
    <property type="nucleotide sequence ID" value="NZ_BMIR01000013.1"/>
</dbReference>
<dbReference type="EMBL" id="BMIR01000013">
    <property type="protein sequence ID" value="GGE46879.1"/>
    <property type="molecule type" value="Genomic_DNA"/>
</dbReference>
<evidence type="ECO:0000313" key="11">
    <source>
        <dbReference type="Proteomes" id="UP000628775"/>
    </source>
</evidence>
<feature type="transmembrane region" description="Helical" evidence="7">
    <location>
        <begin position="46"/>
        <end position="71"/>
    </location>
</feature>
<dbReference type="InterPro" id="IPR004089">
    <property type="entry name" value="MCPsignal_dom"/>
</dbReference>
<comment type="caution">
    <text evidence="10">The sequence shown here is derived from an EMBL/GenBank/DDBJ whole genome shotgun (WGS) entry which is preliminary data.</text>
</comment>
<dbReference type="GO" id="GO:0005886">
    <property type="term" value="C:plasma membrane"/>
    <property type="evidence" value="ECO:0007669"/>
    <property type="project" value="UniProtKB-SubCell"/>
</dbReference>
<feature type="domain" description="HAMP" evidence="9">
    <location>
        <begin position="69"/>
        <end position="122"/>
    </location>
</feature>
<protein>
    <submittedName>
        <fullName evidence="10">Methyl-accepting chemotaxis protein</fullName>
    </submittedName>
</protein>
<dbReference type="SUPFAM" id="SSF58104">
    <property type="entry name" value="Methyl-accepting chemotaxis protein (MCP) signaling domain"/>
    <property type="match status" value="1"/>
</dbReference>
<keyword evidence="3 7" id="KW-0472">Membrane</keyword>
<reference evidence="10" key="2">
    <citation type="submission" date="2020-09" db="EMBL/GenBank/DDBJ databases">
        <authorList>
            <person name="Sun Q."/>
            <person name="Zhou Y."/>
        </authorList>
    </citation>
    <scope>NUCLEOTIDE SEQUENCE</scope>
    <source>
        <strain evidence="10">CGMCC 1.15371</strain>
    </source>
</reference>
<dbReference type="Pfam" id="PF00672">
    <property type="entry name" value="HAMP"/>
    <property type="match status" value="1"/>
</dbReference>
<dbReference type="PANTHER" id="PTHR32089">
    <property type="entry name" value="METHYL-ACCEPTING CHEMOTAXIS PROTEIN MCPB"/>
    <property type="match status" value="1"/>
</dbReference>
<evidence type="ECO:0000313" key="10">
    <source>
        <dbReference type="EMBL" id="GGE46879.1"/>
    </source>
</evidence>
<evidence type="ECO:0000256" key="3">
    <source>
        <dbReference type="ARBA" id="ARBA00023136"/>
    </source>
</evidence>
<comment type="subcellular location">
    <subcellularLocation>
        <location evidence="1">Cell membrane</location>
    </subcellularLocation>
</comment>
<keyword evidence="4 6" id="KW-0807">Transducer</keyword>
<keyword evidence="7" id="KW-0812">Transmembrane</keyword>
<dbReference type="Pfam" id="PF00015">
    <property type="entry name" value="MCPsignal"/>
    <property type="match status" value="1"/>
</dbReference>
<gene>
    <name evidence="10" type="ORF">GCM10011391_27180</name>
</gene>
<dbReference type="GO" id="GO:0007165">
    <property type="term" value="P:signal transduction"/>
    <property type="evidence" value="ECO:0007669"/>
    <property type="project" value="UniProtKB-KW"/>
</dbReference>
<dbReference type="Gene3D" id="6.10.340.10">
    <property type="match status" value="1"/>
</dbReference>
<dbReference type="PANTHER" id="PTHR32089:SF112">
    <property type="entry name" value="LYSOZYME-LIKE PROTEIN-RELATED"/>
    <property type="match status" value="1"/>
</dbReference>
<dbReference type="InterPro" id="IPR003660">
    <property type="entry name" value="HAMP_dom"/>
</dbReference>
<evidence type="ECO:0000256" key="2">
    <source>
        <dbReference type="ARBA" id="ARBA00022475"/>
    </source>
</evidence>
<keyword evidence="2" id="KW-1003">Cell membrane</keyword>
<dbReference type="AlphaFoldDB" id="A0A8J2YJ10"/>
<sequence length="427" mass="46743">MKNTQTIGIVKKLVAGMSLVALITYGISALFIFYVSQWLGDYLPQWLFILATLLLGIIWSGILGYFIAIYFTRALKPLQKGVTEAAKGDLSVDIEPIHTRDEIESLANGFREMVKVLKTIIFDIQQYVAVTSERITSLKQVMVTLSGQVQEVSATMTDIASGSERQAQSTAASLDHVQKGLKLATKIEEEAREADGLSKITMGNLTSSSQALKELIEGIQEIGQTNNRASETAQSLQEKAEKIGLVTMIVAEISEKTNMLALNASIEAARAGEAGKGFAVVAHEIQELANQSANAVNDIHDTVLEIQNNVDLAVEYNQVQVQVGNREIERAQVTGEQLTEMMTNVHHIIESIESIYNKAGEQQNYMNEVVRDAEETNAITSETSTAAKEVASSSQESAKDIVEITTSVEDILNQIQILKQHTDKLKV</sequence>
<keyword evidence="11" id="KW-1185">Reference proteome</keyword>
<evidence type="ECO:0000256" key="7">
    <source>
        <dbReference type="SAM" id="Phobius"/>
    </source>
</evidence>
<evidence type="ECO:0000256" key="1">
    <source>
        <dbReference type="ARBA" id="ARBA00004236"/>
    </source>
</evidence>
<keyword evidence="7" id="KW-1133">Transmembrane helix</keyword>
<evidence type="ECO:0000256" key="6">
    <source>
        <dbReference type="PROSITE-ProRule" id="PRU00284"/>
    </source>
</evidence>
<dbReference type="Proteomes" id="UP000628775">
    <property type="component" value="Unassembled WGS sequence"/>
</dbReference>
<dbReference type="CDD" id="cd06225">
    <property type="entry name" value="HAMP"/>
    <property type="match status" value="1"/>
</dbReference>
<name>A0A8J2YJ10_9BACL</name>
<evidence type="ECO:0000256" key="4">
    <source>
        <dbReference type="ARBA" id="ARBA00023224"/>
    </source>
</evidence>
<feature type="domain" description="Methyl-accepting transducer" evidence="8">
    <location>
        <begin position="141"/>
        <end position="391"/>
    </location>
</feature>